<feature type="region of interest" description="Disordered" evidence="1">
    <location>
        <begin position="35"/>
        <end position="54"/>
    </location>
</feature>
<organism evidence="3 4">
    <name type="scientific">Paenibacillus sediminis</name>
    <dbReference type="NCBI Taxonomy" id="664909"/>
    <lineage>
        <taxon>Bacteria</taxon>
        <taxon>Bacillati</taxon>
        <taxon>Bacillota</taxon>
        <taxon>Bacilli</taxon>
        <taxon>Bacillales</taxon>
        <taxon>Paenibacillaceae</taxon>
        <taxon>Paenibacillus</taxon>
    </lineage>
</organism>
<dbReference type="RefSeq" id="WP_209851993.1">
    <property type="nucleotide sequence ID" value="NZ_CBCRVE010000004.1"/>
</dbReference>
<proteinExistence type="predicted"/>
<keyword evidence="3" id="KW-0687">Ribonucleoprotein</keyword>
<reference evidence="3 4" key="1">
    <citation type="submission" date="2021-03" db="EMBL/GenBank/DDBJ databases">
        <title>Genomic Encyclopedia of Type Strains, Phase IV (KMG-IV): sequencing the most valuable type-strain genomes for metagenomic binning, comparative biology and taxonomic classification.</title>
        <authorList>
            <person name="Goeker M."/>
        </authorList>
    </citation>
    <scope>NUCLEOTIDE SEQUENCE [LARGE SCALE GENOMIC DNA]</scope>
    <source>
        <strain evidence="3 4">DSM 23491</strain>
    </source>
</reference>
<keyword evidence="2" id="KW-0732">Signal</keyword>
<feature type="compositionally biased region" description="Basic and acidic residues" evidence="1">
    <location>
        <begin position="246"/>
        <end position="274"/>
    </location>
</feature>
<feature type="chain" id="PRO_5046275138" evidence="2">
    <location>
        <begin position="34"/>
        <end position="274"/>
    </location>
</feature>
<feature type="compositionally biased region" description="Polar residues" evidence="1">
    <location>
        <begin position="35"/>
        <end position="51"/>
    </location>
</feature>
<gene>
    <name evidence="3" type="ORF">J2Z20_003032</name>
</gene>
<evidence type="ECO:0000256" key="1">
    <source>
        <dbReference type="SAM" id="MobiDB-lite"/>
    </source>
</evidence>
<evidence type="ECO:0000256" key="2">
    <source>
        <dbReference type="SAM" id="SignalP"/>
    </source>
</evidence>
<feature type="signal peptide" evidence="2">
    <location>
        <begin position="1"/>
        <end position="33"/>
    </location>
</feature>
<feature type="region of interest" description="Disordered" evidence="1">
    <location>
        <begin position="244"/>
        <end position="274"/>
    </location>
</feature>
<dbReference type="EMBL" id="JAGGKP010000010">
    <property type="protein sequence ID" value="MBP1938114.1"/>
    <property type="molecule type" value="Genomic_DNA"/>
</dbReference>
<name>A0ABS4H6E7_9BACL</name>
<accession>A0ABS4H6E7</accession>
<comment type="caution">
    <text evidence="3">The sequence shown here is derived from an EMBL/GenBank/DDBJ whole genome shotgun (WGS) entry which is preliminary data.</text>
</comment>
<dbReference type="Proteomes" id="UP001519273">
    <property type="component" value="Unassembled WGS sequence"/>
</dbReference>
<dbReference type="GO" id="GO:0005840">
    <property type="term" value="C:ribosome"/>
    <property type="evidence" value="ECO:0007669"/>
    <property type="project" value="UniProtKB-KW"/>
</dbReference>
<keyword evidence="3" id="KW-0689">Ribosomal protein</keyword>
<protein>
    <submittedName>
        <fullName evidence="3">Ribosomal protein S20</fullName>
    </submittedName>
</protein>
<keyword evidence="4" id="KW-1185">Reference proteome</keyword>
<evidence type="ECO:0000313" key="3">
    <source>
        <dbReference type="EMBL" id="MBP1938114.1"/>
    </source>
</evidence>
<evidence type="ECO:0000313" key="4">
    <source>
        <dbReference type="Proteomes" id="UP001519273"/>
    </source>
</evidence>
<sequence>MKQKHKKMLIATLAAGTIFAGTGAALFTSNVSAATPESSTAQDGTSTQAAQNHDHKYGHRGLGGHFVRETAELLGVEADSLFKELRNGKTLLQIVQEKKGWSESEYLDKLTSEVSKHIDEAVTKGKLTKEKAEEIKTNLPEQLKEAVENKFDMNHPKGAKHGHRFNFIEETATLIGTDANSLMDQLKEGKTLLQIVEEKKGWSEDEYLNKLTAVFVKEIDADVSKGKLTKEKADEIKSSLTSHLKKAVENKMPDRPKFDRGPWEKKDSTDKSEQ</sequence>